<dbReference type="PANTHER" id="PTHR47786:SF2">
    <property type="entry name" value="GLYCOSYL HYDROLASE FAMILY 13 CATALYTIC DOMAIN-CONTAINING PROTEIN"/>
    <property type="match status" value="1"/>
</dbReference>
<evidence type="ECO:0000256" key="3">
    <source>
        <dbReference type="ARBA" id="ARBA00022679"/>
    </source>
</evidence>
<evidence type="ECO:0000256" key="5">
    <source>
        <dbReference type="ARBA" id="ARBA00048735"/>
    </source>
</evidence>
<dbReference type="GO" id="GO:0004553">
    <property type="term" value="F:hydrolase activity, hydrolyzing O-glycosyl compounds"/>
    <property type="evidence" value="ECO:0007669"/>
    <property type="project" value="InterPro"/>
</dbReference>
<comment type="function">
    <text evidence="6">Maltosyltransferase that uses maltose 1-phosphate (M1P) as the sugar donor to elongate linear or branched alpha-(1-&gt;4)-glucans. Is involved in a branched alpha-glucan biosynthetic pathway from trehalose, together with TreS, Mak and GlgB.</text>
</comment>
<dbReference type="CDD" id="cd11344">
    <property type="entry name" value="AmyAc_GlgE_like"/>
    <property type="match status" value="1"/>
</dbReference>
<dbReference type="Gene3D" id="3.20.20.80">
    <property type="entry name" value="Glycosidases"/>
    <property type="match status" value="1"/>
</dbReference>
<dbReference type="Pfam" id="PF00128">
    <property type="entry name" value="Alpha-amylase"/>
    <property type="match status" value="1"/>
</dbReference>
<dbReference type="AlphaFoldDB" id="A0A9W6N2G7"/>
<evidence type="ECO:0000256" key="2">
    <source>
        <dbReference type="ARBA" id="ARBA00022676"/>
    </source>
</evidence>
<comment type="caution">
    <text evidence="8">The sequence shown here is derived from an EMBL/GenBank/DDBJ whole genome shotgun (WGS) entry which is preliminary data.</text>
</comment>
<dbReference type="Gene3D" id="2.60.40.10">
    <property type="entry name" value="Immunoglobulins"/>
    <property type="match status" value="1"/>
</dbReference>
<evidence type="ECO:0000313" key="8">
    <source>
        <dbReference type="EMBL" id="GLK75208.1"/>
    </source>
</evidence>
<dbReference type="InterPro" id="IPR026585">
    <property type="entry name" value="GlgE"/>
</dbReference>
<comment type="subunit">
    <text evidence="1 6">Homodimer.</text>
</comment>
<dbReference type="SUPFAM" id="SSF51445">
    <property type="entry name" value="(Trans)glycosidases"/>
    <property type="match status" value="1"/>
</dbReference>
<reference evidence="8" key="2">
    <citation type="submission" date="2023-01" db="EMBL/GenBank/DDBJ databases">
        <authorList>
            <person name="Sun Q."/>
            <person name="Evtushenko L."/>
        </authorList>
    </citation>
    <scope>NUCLEOTIDE SEQUENCE</scope>
    <source>
        <strain evidence="8">VKM B-2555</strain>
    </source>
</reference>
<dbReference type="GO" id="GO:0016758">
    <property type="term" value="F:hexosyltransferase activity"/>
    <property type="evidence" value="ECO:0007669"/>
    <property type="project" value="UniProtKB-UniRule"/>
</dbReference>
<sequence>MTIPSPDAVKAADSPRIAIEAVSPSVDGGRFPVKTVVGRRVVVEADVFADGHEVLGASVLWRPLGGAWRREPLAELVNDRWRGGFTPETVGAHEFVVEAWWDDFGTFRRDLTKKREAGLDVRLETEEGLTLLEQIAASAPASVARALTDIVLRLRAEPDVGARVAELLAPETRAAVDAAEHRAFATRTWPYGVTVDRVQAEFASWYELFPRSESGDPTRHGTFRDVIRRLPMIRDMGFDVLYFPPIHPIGAANRKGRNNTLTPGPDDVGSPYAIGSADGGHDALHPELGTLEDFRALVAAAKEHGLELALDFAIQCSPDHPWLKDHPGWFKWRPDGSMKYAENPPKKYQDIVNVDFYGPDAVPGLWEALRDVVLFWASEGVTTFRVDNPHTKPLPFWEWMIAEVKAKHPGAIFLSEAFTRPKVMYRLAKVGYGQSYTYFTWRNHKSEIADYLTELTTTAPKNFFRPHFFVNTPDINPYFLQTSGRAGFLIRAALATTLSGLWGMYNGFELCESAALPGKEEYLDSEKYEIRIRNWAQPGNIIPEITRLNRIRKENPALQTHLGVRFYNAFDDHVLYYGKPRFAEDGSGRIEDMALVFVNLDPHAVKDALYEVPLWEFGLGDHETIAVEDLMRGNRFTLTGKTQWIHLDPNDLPFHVWRLTRVSGEA</sequence>
<dbReference type="Gene3D" id="1.20.58.80">
    <property type="entry name" value="Phosphotransferase system, lactose/cellobiose-type IIA subunit"/>
    <property type="match status" value="1"/>
</dbReference>
<dbReference type="HAMAP" id="MF_02124">
    <property type="entry name" value="GlgE"/>
    <property type="match status" value="1"/>
</dbReference>
<keyword evidence="2 6" id="KW-0328">Glycosyltransferase</keyword>
<comment type="catalytic activity">
    <reaction evidence="5 6">
        <text>alpha-maltose 1-phosphate + [(1-&gt;4)-alpha-D-glucosyl](n) = [(1-&gt;4)-alpha-D-glucosyl](n+2) + phosphate</text>
        <dbReference type="Rhea" id="RHEA:42692"/>
        <dbReference type="Rhea" id="RHEA-COMP:9584"/>
        <dbReference type="Rhea" id="RHEA-COMP:10183"/>
        <dbReference type="ChEBI" id="CHEBI:15444"/>
        <dbReference type="ChEBI" id="CHEBI:43474"/>
        <dbReference type="ChEBI" id="CHEBI:63576"/>
        <dbReference type="EC" id="2.4.99.16"/>
    </reaction>
</comment>
<protein>
    <recommendedName>
        <fullName evidence="6">Alpha-1,4-glucan:maltose-1-phosphate maltosyltransferase</fullName>
        <shortName evidence="6">GMPMT</shortName>
        <ecNumber evidence="6">2.4.99.16</ecNumber>
    </recommendedName>
    <alternativeName>
        <fullName evidence="6">(1-&gt;4)-alpha-D-glucan:maltose-1-phosphate alpha-D-maltosyltransferase</fullName>
    </alternativeName>
</protein>
<dbReference type="InterPro" id="IPR021828">
    <property type="entry name" value="GlgE_dom_N/S"/>
</dbReference>
<feature type="binding site" evidence="6">
    <location>
        <position position="255"/>
    </location>
    <ligand>
        <name>alpha-maltose 1-phosphate</name>
        <dbReference type="ChEBI" id="CHEBI:63576"/>
    </ligand>
</feature>
<evidence type="ECO:0000313" key="9">
    <source>
        <dbReference type="Proteomes" id="UP001143364"/>
    </source>
</evidence>
<proteinExistence type="inferred from homology"/>
<feature type="binding site" evidence="6">
    <location>
        <position position="388"/>
    </location>
    <ligand>
        <name>alpha-maltose 1-phosphate</name>
        <dbReference type="ChEBI" id="CHEBI:63576"/>
    </ligand>
</feature>
<name>A0A9W6N2G7_9HYPH</name>
<comment type="similarity">
    <text evidence="6">Belongs to the glycosyl hydrolase 13 family. GlgE subfamily.</text>
</comment>
<feature type="site" description="Transition state stabilizer" evidence="6">
    <location>
        <position position="474"/>
    </location>
</feature>
<feature type="binding site" evidence="6">
    <location>
        <position position="315"/>
    </location>
    <ligand>
        <name>alpha-maltose 1-phosphate</name>
        <dbReference type="ChEBI" id="CHEBI:63576"/>
    </ligand>
</feature>
<feature type="active site" description="Nucleophile" evidence="6">
    <location>
        <position position="387"/>
    </location>
</feature>
<dbReference type="Pfam" id="PF21702">
    <property type="entry name" value="GLGE_C"/>
    <property type="match status" value="1"/>
</dbReference>
<feature type="binding site" evidence="6">
    <location>
        <position position="350"/>
    </location>
    <ligand>
        <name>alpha-maltose 1-phosphate</name>
        <dbReference type="ChEBI" id="CHEBI:63576"/>
    </ligand>
</feature>
<dbReference type="InterPro" id="IPR049171">
    <property type="entry name" value="GLGE_C"/>
</dbReference>
<dbReference type="Gene3D" id="2.60.40.1180">
    <property type="entry name" value="Golgi alpha-mannosidase II"/>
    <property type="match status" value="1"/>
</dbReference>
<accession>A0A9W6N2G7</accession>
<evidence type="ECO:0000256" key="4">
    <source>
        <dbReference type="ARBA" id="ARBA00023277"/>
    </source>
</evidence>
<dbReference type="InterPro" id="IPR017853">
    <property type="entry name" value="GH"/>
</dbReference>
<dbReference type="InterPro" id="IPR006047">
    <property type="entry name" value="GH13_cat_dom"/>
</dbReference>
<dbReference type="InterPro" id="IPR013783">
    <property type="entry name" value="Ig-like_fold"/>
</dbReference>
<dbReference type="RefSeq" id="WP_271203170.1">
    <property type="nucleotide sequence ID" value="NZ_BSFK01000005.1"/>
</dbReference>
<evidence type="ECO:0000256" key="6">
    <source>
        <dbReference type="HAMAP-Rule" id="MF_02124"/>
    </source>
</evidence>
<feature type="binding site" evidence="6">
    <location>
        <begin position="527"/>
        <end position="528"/>
    </location>
    <ligand>
        <name>alpha-maltose 1-phosphate</name>
        <dbReference type="ChEBI" id="CHEBI:63576"/>
    </ligand>
</feature>
<evidence type="ECO:0000256" key="1">
    <source>
        <dbReference type="ARBA" id="ARBA00011738"/>
    </source>
</evidence>
<gene>
    <name evidence="6 8" type="primary">glgE</name>
    <name evidence="8" type="ORF">GCM10008171_04620</name>
</gene>
<feature type="domain" description="Glycosyl hydrolase family 13 catalytic" evidence="7">
    <location>
        <begin position="207"/>
        <end position="552"/>
    </location>
</feature>
<dbReference type="GO" id="GO:0030979">
    <property type="term" value="P:alpha-glucan biosynthetic process"/>
    <property type="evidence" value="ECO:0007669"/>
    <property type="project" value="UniProtKB-UniRule"/>
</dbReference>
<keyword evidence="9" id="KW-1185">Reference proteome</keyword>
<dbReference type="Pfam" id="PF11896">
    <property type="entry name" value="GlgE_dom_N_S"/>
    <property type="match status" value="1"/>
</dbReference>
<keyword evidence="4 6" id="KW-0119">Carbohydrate metabolism</keyword>
<dbReference type="EC" id="2.4.99.16" evidence="6"/>
<evidence type="ECO:0000259" key="7">
    <source>
        <dbReference type="SMART" id="SM00642"/>
    </source>
</evidence>
<dbReference type="InterPro" id="IPR013780">
    <property type="entry name" value="Glyco_hydro_b"/>
</dbReference>
<dbReference type="PANTHER" id="PTHR47786">
    <property type="entry name" value="ALPHA-1,4-GLUCAN:MALTOSE-1-PHOSPHATE MALTOSYLTRANSFERASE"/>
    <property type="match status" value="1"/>
</dbReference>
<feature type="active site" description="Proton donor" evidence="6">
    <location>
        <position position="416"/>
    </location>
</feature>
<reference evidence="8" key="1">
    <citation type="journal article" date="2014" name="Int. J. Syst. Evol. Microbiol.">
        <title>Complete genome sequence of Corynebacterium casei LMG S-19264T (=DSM 44701T), isolated from a smear-ripened cheese.</title>
        <authorList>
            <consortium name="US DOE Joint Genome Institute (JGI-PGF)"/>
            <person name="Walter F."/>
            <person name="Albersmeier A."/>
            <person name="Kalinowski J."/>
            <person name="Ruckert C."/>
        </authorList>
    </citation>
    <scope>NUCLEOTIDE SEQUENCE</scope>
    <source>
        <strain evidence="8">VKM B-2555</strain>
    </source>
</reference>
<dbReference type="SMART" id="SM00642">
    <property type="entry name" value="Aamy"/>
    <property type="match status" value="1"/>
</dbReference>
<dbReference type="Proteomes" id="UP001143364">
    <property type="component" value="Unassembled WGS sequence"/>
</dbReference>
<dbReference type="EMBL" id="BSFK01000005">
    <property type="protein sequence ID" value="GLK75208.1"/>
    <property type="molecule type" value="Genomic_DNA"/>
</dbReference>
<organism evidence="8 9">
    <name type="scientific">Methylopila jiangsuensis</name>
    <dbReference type="NCBI Taxonomy" id="586230"/>
    <lineage>
        <taxon>Bacteria</taxon>
        <taxon>Pseudomonadati</taxon>
        <taxon>Pseudomonadota</taxon>
        <taxon>Alphaproteobacteria</taxon>
        <taxon>Hyphomicrobiales</taxon>
        <taxon>Methylopilaceae</taxon>
        <taxon>Methylopila</taxon>
    </lineage>
</organism>
<keyword evidence="3 6" id="KW-0808">Transferase</keyword>